<accession>A0A9F5MRZ3</accession>
<dbReference type="OMA" id="NQQHLHR"/>
<dbReference type="GeneID" id="112540485"/>
<dbReference type="KEGG" id="pbi:112540485"/>
<sequence>MAASGPRDLFVEELGARELPNLHLPGSRVEQTGSVTWQQDTAGNWTRLEGSATRSETTSRGAEAQPITTLRVINPSKATGNQQHLHRELLFTHRKGLSLRSKPELLQVLEYRNRRRDGTEGGLKPSPLEQELLRWQQRREQHQQQEATGDPGGSQPEFVKVREKLRRTPQQQDPSPQHAVPSPVSIPFLCHLTDRKPSQVLVKHSPVPLQAAVSHPQGLLKASSLTSVPSKHSRANT</sequence>
<evidence type="ECO:0000256" key="2">
    <source>
        <dbReference type="SAM" id="MobiDB-lite"/>
    </source>
</evidence>
<dbReference type="RefSeq" id="XP_025021635.1">
    <property type="nucleotide sequence ID" value="XM_025165867.1"/>
</dbReference>
<evidence type="ECO:0000313" key="3">
    <source>
        <dbReference type="Proteomes" id="UP000695026"/>
    </source>
</evidence>
<dbReference type="Pfam" id="PF06625">
    <property type="entry name" value="DUF1151"/>
    <property type="match status" value="1"/>
</dbReference>
<dbReference type="AlphaFoldDB" id="A0A9F5MRZ3"/>
<organism evidence="3 4">
    <name type="scientific">Python bivittatus</name>
    <name type="common">Burmese python</name>
    <name type="synonym">Python molurus bivittatus</name>
    <dbReference type="NCBI Taxonomy" id="176946"/>
    <lineage>
        <taxon>Eukaryota</taxon>
        <taxon>Metazoa</taxon>
        <taxon>Chordata</taxon>
        <taxon>Craniata</taxon>
        <taxon>Vertebrata</taxon>
        <taxon>Euteleostomi</taxon>
        <taxon>Lepidosauria</taxon>
        <taxon>Squamata</taxon>
        <taxon>Bifurcata</taxon>
        <taxon>Unidentata</taxon>
        <taxon>Episquamata</taxon>
        <taxon>Toxicofera</taxon>
        <taxon>Serpentes</taxon>
        <taxon>Henophidia</taxon>
        <taxon>Pythonidae</taxon>
        <taxon>Python</taxon>
    </lineage>
</organism>
<feature type="region of interest" description="Disordered" evidence="2">
    <location>
        <begin position="213"/>
        <end position="237"/>
    </location>
</feature>
<gene>
    <name evidence="4" type="primary">LOC112540485</name>
</gene>
<protein>
    <submittedName>
        <fullName evidence="4">Uncharacterized protein LOC112540485</fullName>
    </submittedName>
</protein>
<feature type="region of interest" description="Disordered" evidence="2">
    <location>
        <begin position="137"/>
        <end position="156"/>
    </location>
</feature>
<keyword evidence="3" id="KW-1185">Reference proteome</keyword>
<dbReference type="InterPro" id="IPR009533">
    <property type="entry name" value="FAM107"/>
</dbReference>
<name>A0A9F5MRZ3_PYTBI</name>
<reference evidence="4" key="1">
    <citation type="submission" date="2025-08" db="UniProtKB">
        <authorList>
            <consortium name="RefSeq"/>
        </authorList>
    </citation>
    <scope>IDENTIFICATION</scope>
    <source>
        <tissue evidence="4">Liver</tissue>
    </source>
</reference>
<dbReference type="OrthoDB" id="9048587at2759"/>
<evidence type="ECO:0000313" key="4">
    <source>
        <dbReference type="RefSeq" id="XP_025021635.1"/>
    </source>
</evidence>
<proteinExistence type="predicted"/>
<dbReference type="PANTHER" id="PTHR16768">
    <property type="entry name" value="DOWN REGULATED IN RENAL CARCINOMA 1/TU3A"/>
    <property type="match status" value="1"/>
</dbReference>
<evidence type="ECO:0000256" key="1">
    <source>
        <dbReference type="ARBA" id="ARBA00023054"/>
    </source>
</evidence>
<keyword evidence="1" id="KW-0175">Coiled coil</keyword>
<dbReference type="Proteomes" id="UP000695026">
    <property type="component" value="Unplaced"/>
</dbReference>
<dbReference type="PANTHER" id="PTHR16768:SF5">
    <property type="entry name" value="FI14214P"/>
    <property type="match status" value="1"/>
</dbReference>